<keyword evidence="2" id="KW-1185">Reference proteome</keyword>
<comment type="caution">
    <text evidence="1">The sequence shown here is derived from an EMBL/GenBank/DDBJ whole genome shotgun (WGS) entry which is preliminary data.</text>
</comment>
<evidence type="ECO:0000313" key="1">
    <source>
        <dbReference type="EMBL" id="KAF7632734.1"/>
    </source>
</evidence>
<protein>
    <submittedName>
        <fullName evidence="1">Uncharacterized protein</fullName>
    </submittedName>
</protein>
<organism evidence="1 2">
    <name type="scientific">Meloidogyne graminicola</name>
    <dbReference type="NCBI Taxonomy" id="189291"/>
    <lineage>
        <taxon>Eukaryota</taxon>
        <taxon>Metazoa</taxon>
        <taxon>Ecdysozoa</taxon>
        <taxon>Nematoda</taxon>
        <taxon>Chromadorea</taxon>
        <taxon>Rhabditida</taxon>
        <taxon>Tylenchina</taxon>
        <taxon>Tylenchomorpha</taxon>
        <taxon>Tylenchoidea</taxon>
        <taxon>Meloidogynidae</taxon>
        <taxon>Meloidogyninae</taxon>
        <taxon>Meloidogyne</taxon>
    </lineage>
</organism>
<accession>A0A8S9ZHF4</accession>
<reference evidence="1" key="1">
    <citation type="journal article" date="2020" name="Ecol. Evol.">
        <title>Genome structure and content of the rice root-knot nematode (Meloidogyne graminicola).</title>
        <authorList>
            <person name="Phan N.T."/>
            <person name="Danchin E.G.J."/>
            <person name="Klopp C."/>
            <person name="Perfus-Barbeoch L."/>
            <person name="Kozlowski D.K."/>
            <person name="Koutsovoulos G.D."/>
            <person name="Lopez-Roques C."/>
            <person name="Bouchez O."/>
            <person name="Zahm M."/>
            <person name="Besnard G."/>
            <person name="Bellafiore S."/>
        </authorList>
    </citation>
    <scope>NUCLEOTIDE SEQUENCE</scope>
    <source>
        <strain evidence="1">VN-18</strain>
    </source>
</reference>
<feature type="non-terminal residue" evidence="1">
    <location>
        <position position="94"/>
    </location>
</feature>
<name>A0A8S9ZHF4_9BILA</name>
<proteinExistence type="predicted"/>
<sequence>MFVGKEFGMKSLGNCGTFERFGKCFYGLVVFIVLIKLATTCGKNKYETCPHNDFTYNKVVSDMAERPTKCTGFVLCYESMLTNHALDGVKYKVN</sequence>
<dbReference type="Proteomes" id="UP000605970">
    <property type="component" value="Unassembled WGS sequence"/>
</dbReference>
<dbReference type="AlphaFoldDB" id="A0A8S9ZHF4"/>
<evidence type="ECO:0000313" key="2">
    <source>
        <dbReference type="Proteomes" id="UP000605970"/>
    </source>
</evidence>
<dbReference type="EMBL" id="JABEBT010000095">
    <property type="protein sequence ID" value="KAF7632734.1"/>
    <property type="molecule type" value="Genomic_DNA"/>
</dbReference>
<gene>
    <name evidence="1" type="ORF">Mgra_00007874</name>
</gene>